<dbReference type="AlphaFoldDB" id="A0A1B1S399"/>
<name>A0A1B1S399_9BACL</name>
<evidence type="ECO:0000313" key="3">
    <source>
        <dbReference type="Proteomes" id="UP000053354"/>
    </source>
</evidence>
<dbReference type="RefSeq" id="WP_049694739.1">
    <property type="nucleotide sequence ID" value="NZ_CP016540.2"/>
</dbReference>
<proteinExistence type="predicted"/>
<organism evidence="2 3">
    <name type="scientific">Planococcus versutus</name>
    <dbReference type="NCBI Taxonomy" id="1302659"/>
    <lineage>
        <taxon>Bacteria</taxon>
        <taxon>Bacillati</taxon>
        <taxon>Bacillota</taxon>
        <taxon>Bacilli</taxon>
        <taxon>Bacillales</taxon>
        <taxon>Caryophanaceae</taxon>
        <taxon>Planococcus</taxon>
    </lineage>
</organism>
<feature type="signal peptide" evidence="1">
    <location>
        <begin position="1"/>
        <end position="20"/>
    </location>
</feature>
<accession>A0A1B1S399</accession>
<evidence type="ECO:0008006" key="4">
    <source>
        <dbReference type="Google" id="ProtNLM"/>
    </source>
</evidence>
<evidence type="ECO:0000313" key="2">
    <source>
        <dbReference type="EMBL" id="ANU27664.1"/>
    </source>
</evidence>
<protein>
    <recommendedName>
        <fullName evidence="4">Lipoprotein</fullName>
    </recommendedName>
</protein>
<evidence type="ECO:0000256" key="1">
    <source>
        <dbReference type="SAM" id="SignalP"/>
    </source>
</evidence>
<dbReference type="KEGG" id="pll:I858_011770"/>
<dbReference type="EMBL" id="CP016540">
    <property type="protein sequence ID" value="ANU27664.1"/>
    <property type="molecule type" value="Genomic_DNA"/>
</dbReference>
<dbReference type="OrthoDB" id="1928231at2"/>
<gene>
    <name evidence="2" type="ORF">I858_011770</name>
</gene>
<dbReference type="PROSITE" id="PS51257">
    <property type="entry name" value="PROKAR_LIPOPROTEIN"/>
    <property type="match status" value="1"/>
</dbReference>
<dbReference type="Proteomes" id="UP000053354">
    <property type="component" value="Chromosome"/>
</dbReference>
<feature type="chain" id="PRO_5008529171" description="Lipoprotein" evidence="1">
    <location>
        <begin position="21"/>
        <end position="125"/>
    </location>
</feature>
<keyword evidence="1" id="KW-0732">Signal</keyword>
<reference evidence="2" key="1">
    <citation type="submission" date="2016-10" db="EMBL/GenBank/DDBJ databases">
        <authorList>
            <person name="See-Too W.S."/>
        </authorList>
    </citation>
    <scope>NUCLEOTIDE SEQUENCE</scope>
    <source>
        <strain evidence="2">L10.15</strain>
    </source>
</reference>
<keyword evidence="3" id="KW-1185">Reference proteome</keyword>
<sequence>MKKIILLIALIFILSGCANGDRYNFTGSSENWNVSYEVDVKNGDRERTNGVITFIGEGTAPEFIDYRMESNLGGTKSTGVSVKDKVANLGNDACEGCSVIQENEEITMEIEWDGQTENLILKNNE</sequence>